<dbReference type="AlphaFoldDB" id="D3Q0A8"/>
<organism evidence="9 10">
    <name type="scientific">Stackebrandtia nassauensis (strain DSM 44728 / CIP 108903 / NRRL B-16338 / NBRC 102104 / LLR-40K-21)</name>
    <dbReference type="NCBI Taxonomy" id="446470"/>
    <lineage>
        <taxon>Bacteria</taxon>
        <taxon>Bacillati</taxon>
        <taxon>Actinomycetota</taxon>
        <taxon>Actinomycetes</taxon>
        <taxon>Glycomycetales</taxon>
        <taxon>Glycomycetaceae</taxon>
        <taxon>Stackebrandtia</taxon>
    </lineage>
</organism>
<protein>
    <submittedName>
        <fullName evidence="9">Binding-protein-dependent transport systems inner membrane component</fullName>
    </submittedName>
</protein>
<dbReference type="RefSeq" id="WP_013015343.1">
    <property type="nucleotide sequence ID" value="NC_013947.1"/>
</dbReference>
<feature type="domain" description="ABC transmembrane type-1" evidence="8">
    <location>
        <begin position="70"/>
        <end position="263"/>
    </location>
</feature>
<feature type="transmembrane region" description="Helical" evidence="7">
    <location>
        <begin position="138"/>
        <end position="160"/>
    </location>
</feature>
<comment type="subcellular location">
    <subcellularLocation>
        <location evidence="1 7">Cell membrane</location>
        <topology evidence="1 7">Multi-pass membrane protein</topology>
    </subcellularLocation>
</comment>
<evidence type="ECO:0000256" key="6">
    <source>
        <dbReference type="ARBA" id="ARBA00023136"/>
    </source>
</evidence>
<dbReference type="OrthoDB" id="2063054at2"/>
<comment type="similarity">
    <text evidence="7">Belongs to the binding-protein-dependent transport system permease family.</text>
</comment>
<dbReference type="Pfam" id="PF00528">
    <property type="entry name" value="BPD_transp_1"/>
    <property type="match status" value="1"/>
</dbReference>
<dbReference type="STRING" id="446470.Snas_0050"/>
<evidence type="ECO:0000259" key="8">
    <source>
        <dbReference type="PROSITE" id="PS50928"/>
    </source>
</evidence>
<keyword evidence="10" id="KW-1185">Reference proteome</keyword>
<evidence type="ECO:0000256" key="7">
    <source>
        <dbReference type="RuleBase" id="RU363032"/>
    </source>
</evidence>
<dbReference type="PANTHER" id="PTHR43744">
    <property type="entry name" value="ABC TRANSPORTER PERMEASE PROTEIN MG189-RELATED-RELATED"/>
    <property type="match status" value="1"/>
</dbReference>
<dbReference type="GO" id="GO:0055085">
    <property type="term" value="P:transmembrane transport"/>
    <property type="evidence" value="ECO:0007669"/>
    <property type="project" value="InterPro"/>
</dbReference>
<feature type="transmembrane region" description="Helical" evidence="7">
    <location>
        <begin position="7"/>
        <end position="28"/>
    </location>
</feature>
<keyword evidence="5 7" id="KW-1133">Transmembrane helix</keyword>
<reference evidence="9 10" key="1">
    <citation type="journal article" date="2009" name="Stand. Genomic Sci.">
        <title>Complete genome sequence of Stackebrandtia nassauensis type strain (LLR-40K-21).</title>
        <authorList>
            <person name="Munk C."/>
            <person name="Lapidus A."/>
            <person name="Copeland A."/>
            <person name="Jando M."/>
            <person name="Mayilraj S."/>
            <person name="Glavina Del Rio T."/>
            <person name="Nolan M."/>
            <person name="Chen F."/>
            <person name="Lucas S."/>
            <person name="Tice H."/>
            <person name="Cheng J.F."/>
            <person name="Han C."/>
            <person name="Detter J.C."/>
            <person name="Bruce D."/>
            <person name="Goodwin L."/>
            <person name="Chain P."/>
            <person name="Pitluck S."/>
            <person name="Goker M."/>
            <person name="Ovchinikova G."/>
            <person name="Pati A."/>
            <person name="Ivanova N."/>
            <person name="Mavromatis K."/>
            <person name="Chen A."/>
            <person name="Palaniappan K."/>
            <person name="Land M."/>
            <person name="Hauser L."/>
            <person name="Chang Y.J."/>
            <person name="Jeffries C.D."/>
            <person name="Bristow J."/>
            <person name="Eisen J.A."/>
            <person name="Markowitz V."/>
            <person name="Hugenholtz P."/>
            <person name="Kyrpides N.C."/>
            <person name="Klenk H.P."/>
        </authorList>
    </citation>
    <scope>NUCLEOTIDE SEQUENCE [LARGE SCALE GENOMIC DNA]</scope>
    <source>
        <strain evidence="10">DSM 44728 / CIP 108903 / NRRL B-16338 / NBRC 102104 / LLR-40K-21</strain>
    </source>
</reference>
<keyword evidence="2 7" id="KW-0813">Transport</keyword>
<dbReference type="PANTHER" id="PTHR43744:SF12">
    <property type="entry name" value="ABC TRANSPORTER PERMEASE PROTEIN MG189-RELATED"/>
    <property type="match status" value="1"/>
</dbReference>
<dbReference type="Proteomes" id="UP000000844">
    <property type="component" value="Chromosome"/>
</dbReference>
<evidence type="ECO:0000313" key="10">
    <source>
        <dbReference type="Proteomes" id="UP000000844"/>
    </source>
</evidence>
<evidence type="ECO:0000313" key="9">
    <source>
        <dbReference type="EMBL" id="ADD39772.1"/>
    </source>
</evidence>
<evidence type="ECO:0000256" key="3">
    <source>
        <dbReference type="ARBA" id="ARBA00022475"/>
    </source>
</evidence>
<accession>D3Q0A8</accession>
<keyword evidence="6 7" id="KW-0472">Membrane</keyword>
<feature type="transmembrane region" description="Helical" evidence="7">
    <location>
        <begin position="106"/>
        <end position="126"/>
    </location>
</feature>
<keyword evidence="4 7" id="KW-0812">Transmembrane</keyword>
<evidence type="ECO:0000256" key="1">
    <source>
        <dbReference type="ARBA" id="ARBA00004651"/>
    </source>
</evidence>
<feature type="transmembrane region" description="Helical" evidence="7">
    <location>
        <begin position="74"/>
        <end position="94"/>
    </location>
</feature>
<dbReference type="CDD" id="cd06261">
    <property type="entry name" value="TM_PBP2"/>
    <property type="match status" value="1"/>
</dbReference>
<keyword evidence="3" id="KW-1003">Cell membrane</keyword>
<evidence type="ECO:0000256" key="5">
    <source>
        <dbReference type="ARBA" id="ARBA00022989"/>
    </source>
</evidence>
<dbReference type="HOGENOM" id="CLU_016047_1_1_11"/>
<dbReference type="PROSITE" id="PS50928">
    <property type="entry name" value="ABC_TM1"/>
    <property type="match status" value="1"/>
</dbReference>
<dbReference type="SUPFAM" id="SSF161098">
    <property type="entry name" value="MetI-like"/>
    <property type="match status" value="1"/>
</dbReference>
<dbReference type="GO" id="GO:0005886">
    <property type="term" value="C:plasma membrane"/>
    <property type="evidence" value="ECO:0007669"/>
    <property type="project" value="UniProtKB-SubCell"/>
</dbReference>
<proteinExistence type="inferred from homology"/>
<evidence type="ECO:0000256" key="2">
    <source>
        <dbReference type="ARBA" id="ARBA00022448"/>
    </source>
</evidence>
<sequence length="278" mass="30907">MTARAKIITTAVLTVVAVYFLLPVYWLIVAATKTTEDLFGSNGLWFSSPRLWTNMVELFTFQDGIYLRWTLNSILYAGVGALCATFICAMAGYGLAKYRFAGREKVFNLVLGGVLLPATALTLPLYLLMSEFSMANTYWAVLLPAMVSPFGVYLCRIYAAAAVPDELLEAARIDGASEFRVFLTVALRIMTPALVTIFLFQFVGIWNNYFLPLIMLSDSNLYPITLGLTSWQGFASRQPILYQLTVGGAFVSVIPLMIMMVVLQRFWRTGLTQGSVKE</sequence>
<evidence type="ECO:0000256" key="4">
    <source>
        <dbReference type="ARBA" id="ARBA00022692"/>
    </source>
</evidence>
<feature type="transmembrane region" description="Helical" evidence="7">
    <location>
        <begin position="181"/>
        <end position="206"/>
    </location>
</feature>
<dbReference type="InterPro" id="IPR035906">
    <property type="entry name" value="MetI-like_sf"/>
</dbReference>
<feature type="transmembrane region" description="Helical" evidence="7">
    <location>
        <begin position="240"/>
        <end position="263"/>
    </location>
</feature>
<dbReference type="InterPro" id="IPR000515">
    <property type="entry name" value="MetI-like"/>
</dbReference>
<gene>
    <name evidence="9" type="ordered locus">Snas_0050</name>
</gene>
<dbReference type="Gene3D" id="1.10.3720.10">
    <property type="entry name" value="MetI-like"/>
    <property type="match status" value="1"/>
</dbReference>
<name>D3Q0A8_STANL</name>
<dbReference type="KEGG" id="sna:Snas_0050"/>
<dbReference type="eggNOG" id="COG0395">
    <property type="taxonomic scope" value="Bacteria"/>
</dbReference>
<dbReference type="EMBL" id="CP001778">
    <property type="protein sequence ID" value="ADD39772.1"/>
    <property type="molecule type" value="Genomic_DNA"/>
</dbReference>